<dbReference type="CDD" id="cd02421">
    <property type="entry name" value="Peptidase_C39_likeD"/>
    <property type="match status" value="1"/>
</dbReference>
<dbReference type="SUPFAM" id="SSF52540">
    <property type="entry name" value="P-loop containing nucleoside triphosphate hydrolases"/>
    <property type="match status" value="1"/>
</dbReference>
<dbReference type="Pfam" id="PF00005">
    <property type="entry name" value="ABC_tran"/>
    <property type="match status" value="1"/>
</dbReference>
<evidence type="ECO:0000256" key="5">
    <source>
        <dbReference type="ARBA" id="ARBA00022741"/>
    </source>
</evidence>
<dbReference type="InterPro" id="IPR017750">
    <property type="entry name" value="ATPase_T1SS"/>
</dbReference>
<evidence type="ECO:0000256" key="1">
    <source>
        <dbReference type="ARBA" id="ARBA00004651"/>
    </source>
</evidence>
<feature type="transmembrane region" description="Helical" evidence="9">
    <location>
        <begin position="310"/>
        <end position="328"/>
    </location>
</feature>
<organism evidence="13 14">
    <name type="scientific">Candidatus Sulfurimonas baltica</name>
    <dbReference type="NCBI Taxonomy" id="2740404"/>
    <lineage>
        <taxon>Bacteria</taxon>
        <taxon>Pseudomonadati</taxon>
        <taxon>Campylobacterota</taxon>
        <taxon>Epsilonproteobacteria</taxon>
        <taxon>Campylobacterales</taxon>
        <taxon>Sulfurimonadaceae</taxon>
        <taxon>Sulfurimonas</taxon>
    </lineage>
</organism>
<dbReference type="InterPro" id="IPR011527">
    <property type="entry name" value="ABC1_TM_dom"/>
</dbReference>
<dbReference type="Proteomes" id="UP000593994">
    <property type="component" value="Chromosome"/>
</dbReference>
<dbReference type="GO" id="GO:0005886">
    <property type="term" value="C:plasma membrane"/>
    <property type="evidence" value="ECO:0007669"/>
    <property type="project" value="UniProtKB-SubCell"/>
</dbReference>
<feature type="transmembrane region" description="Helical" evidence="9">
    <location>
        <begin position="409"/>
        <end position="433"/>
    </location>
</feature>
<dbReference type="FunFam" id="3.40.50.300:FF:000299">
    <property type="entry name" value="ABC transporter ATP-binding protein/permease"/>
    <property type="match status" value="1"/>
</dbReference>
<keyword evidence="5" id="KW-0547">Nucleotide-binding</keyword>
<feature type="domain" description="Peptidase C39" evidence="12">
    <location>
        <begin position="5"/>
        <end position="139"/>
    </location>
</feature>
<protein>
    <submittedName>
        <fullName evidence="13">Type I secretion system permease/ATPase</fullName>
    </submittedName>
</protein>
<dbReference type="SMART" id="SM00382">
    <property type="entry name" value="AAA"/>
    <property type="match status" value="1"/>
</dbReference>
<dbReference type="EMBL" id="CP054492">
    <property type="protein sequence ID" value="QOY52754.1"/>
    <property type="molecule type" value="Genomic_DNA"/>
</dbReference>
<evidence type="ECO:0000256" key="3">
    <source>
        <dbReference type="ARBA" id="ARBA00022475"/>
    </source>
</evidence>
<dbReference type="Gene3D" id="1.20.1560.10">
    <property type="entry name" value="ABC transporter type 1, transmembrane domain"/>
    <property type="match status" value="1"/>
</dbReference>
<dbReference type="InterPro" id="IPR005074">
    <property type="entry name" value="Peptidase_C39"/>
</dbReference>
<evidence type="ECO:0000313" key="13">
    <source>
        <dbReference type="EMBL" id="QOY52754.1"/>
    </source>
</evidence>
<evidence type="ECO:0000256" key="4">
    <source>
        <dbReference type="ARBA" id="ARBA00022692"/>
    </source>
</evidence>
<dbReference type="RefSeq" id="WP_194371100.1">
    <property type="nucleotide sequence ID" value="NZ_CP054492.1"/>
</dbReference>
<feature type="transmembrane region" description="Helical" evidence="9">
    <location>
        <begin position="281"/>
        <end position="304"/>
    </location>
</feature>
<feature type="transmembrane region" description="Helical" evidence="9">
    <location>
        <begin position="209"/>
        <end position="226"/>
    </location>
</feature>
<dbReference type="InterPro" id="IPR027417">
    <property type="entry name" value="P-loop_NTPase"/>
</dbReference>
<dbReference type="SUPFAM" id="SSF90123">
    <property type="entry name" value="ABC transporter transmembrane region"/>
    <property type="match status" value="1"/>
</dbReference>
<dbReference type="PROSITE" id="PS50893">
    <property type="entry name" value="ABC_TRANSPORTER_2"/>
    <property type="match status" value="1"/>
</dbReference>
<evidence type="ECO:0000256" key="9">
    <source>
        <dbReference type="SAM" id="Phobius"/>
    </source>
</evidence>
<dbReference type="InterPro" id="IPR036640">
    <property type="entry name" value="ABC1_TM_sf"/>
</dbReference>
<keyword evidence="6" id="KW-0067">ATP-binding</keyword>
<feature type="domain" description="ABC transporter" evidence="10">
    <location>
        <begin position="487"/>
        <end position="722"/>
    </location>
</feature>
<keyword evidence="3" id="KW-1003">Cell membrane</keyword>
<dbReference type="GO" id="GO:0006508">
    <property type="term" value="P:proteolysis"/>
    <property type="evidence" value="ECO:0007669"/>
    <property type="project" value="InterPro"/>
</dbReference>
<proteinExistence type="predicted"/>
<dbReference type="PANTHER" id="PTHR24221">
    <property type="entry name" value="ATP-BINDING CASSETTE SUB-FAMILY B"/>
    <property type="match status" value="1"/>
</dbReference>
<dbReference type="GO" id="GO:0140359">
    <property type="term" value="F:ABC-type transporter activity"/>
    <property type="evidence" value="ECO:0007669"/>
    <property type="project" value="InterPro"/>
</dbReference>
<dbReference type="GO" id="GO:0016887">
    <property type="term" value="F:ATP hydrolysis activity"/>
    <property type="evidence" value="ECO:0007669"/>
    <property type="project" value="InterPro"/>
</dbReference>
<evidence type="ECO:0000259" key="10">
    <source>
        <dbReference type="PROSITE" id="PS50893"/>
    </source>
</evidence>
<dbReference type="GO" id="GO:0008233">
    <property type="term" value="F:peptidase activity"/>
    <property type="evidence" value="ECO:0007669"/>
    <property type="project" value="InterPro"/>
</dbReference>
<evidence type="ECO:0000256" key="2">
    <source>
        <dbReference type="ARBA" id="ARBA00022448"/>
    </source>
</evidence>
<name>A0A7S7RNP5_9BACT</name>
<reference evidence="13 14" key="1">
    <citation type="submission" date="2020-05" db="EMBL/GenBank/DDBJ databases">
        <title>Sulfurimonas marisnigri, sp. nov., and Sulfurimonas baltica, sp. nov., manganese oxide reducing chemolithoautotrophs of the class Epsilonproteobacteria isolated from the pelagic redoxclines of the Black and Baltic Seas and emended description of the genus Sulfurimonas.</title>
        <authorList>
            <person name="Henkel J.V."/>
            <person name="Laudan C."/>
            <person name="Werner J."/>
            <person name="Neu T."/>
            <person name="Plewe S."/>
            <person name="Sproer C."/>
            <person name="Bunk B."/>
            <person name="Schulz-Vogt H.N."/>
        </authorList>
    </citation>
    <scope>NUCLEOTIDE SEQUENCE [LARGE SCALE GENOMIC DNA]</scope>
    <source>
        <strain evidence="13 14">GD2</strain>
    </source>
</reference>
<dbReference type="InterPro" id="IPR003439">
    <property type="entry name" value="ABC_transporter-like_ATP-bd"/>
</dbReference>
<dbReference type="PANTHER" id="PTHR24221:SF248">
    <property type="entry name" value="ABC TRANSPORTER TRANSMEMBRANE REGION"/>
    <property type="match status" value="1"/>
</dbReference>
<evidence type="ECO:0000256" key="6">
    <source>
        <dbReference type="ARBA" id="ARBA00022840"/>
    </source>
</evidence>
<keyword evidence="14" id="KW-1185">Reference proteome</keyword>
<feature type="transmembrane region" description="Helical" evidence="9">
    <location>
        <begin position="175"/>
        <end position="197"/>
    </location>
</feature>
<dbReference type="NCBIfam" id="TIGR03375">
    <property type="entry name" value="type_I_sec_LssB"/>
    <property type="match status" value="1"/>
</dbReference>
<dbReference type="KEGG" id="sbal:HUE88_03450"/>
<keyword evidence="8 9" id="KW-0472">Membrane</keyword>
<gene>
    <name evidence="13" type="ORF">HUE88_03450</name>
</gene>
<dbReference type="PROSITE" id="PS50990">
    <property type="entry name" value="PEPTIDASE_C39"/>
    <property type="match status" value="1"/>
</dbReference>
<keyword evidence="2" id="KW-0813">Transport</keyword>
<accession>A0A7S7RNP5</accession>
<keyword evidence="7 9" id="KW-1133">Transmembrane helix</keyword>
<evidence type="ECO:0000313" key="14">
    <source>
        <dbReference type="Proteomes" id="UP000593994"/>
    </source>
</evidence>
<dbReference type="Pfam" id="PF00664">
    <property type="entry name" value="ABC_membrane"/>
    <property type="match status" value="1"/>
</dbReference>
<dbReference type="AlphaFoldDB" id="A0A7S7RNP5"/>
<dbReference type="InterPro" id="IPR003593">
    <property type="entry name" value="AAA+_ATPase"/>
</dbReference>
<dbReference type="InterPro" id="IPR039421">
    <property type="entry name" value="Type_1_exporter"/>
</dbReference>
<dbReference type="GO" id="GO:0005524">
    <property type="term" value="F:ATP binding"/>
    <property type="evidence" value="ECO:0007669"/>
    <property type="project" value="UniProtKB-KW"/>
</dbReference>
<feature type="domain" description="ABC transmembrane type-1" evidence="11">
    <location>
        <begin position="178"/>
        <end position="453"/>
    </location>
</feature>
<evidence type="ECO:0000259" key="11">
    <source>
        <dbReference type="PROSITE" id="PS50929"/>
    </source>
</evidence>
<dbReference type="Gene3D" id="3.40.50.300">
    <property type="entry name" value="P-loop containing nucleotide triphosphate hydrolases"/>
    <property type="match status" value="1"/>
</dbReference>
<dbReference type="GO" id="GO:0034040">
    <property type="term" value="F:ATPase-coupled lipid transmembrane transporter activity"/>
    <property type="evidence" value="ECO:0007669"/>
    <property type="project" value="TreeGrafter"/>
</dbReference>
<keyword evidence="4 9" id="KW-0812">Transmembrane</keyword>
<evidence type="ECO:0000256" key="7">
    <source>
        <dbReference type="ARBA" id="ARBA00022989"/>
    </source>
</evidence>
<dbReference type="CDD" id="cd18587">
    <property type="entry name" value="ABC_6TM_LapB_like"/>
    <property type="match status" value="1"/>
</dbReference>
<sequence>MLLTSSENLRMDSLLECLVLFTKLYHKPFSAEALTAGLPIEVGRDAPELFSINNAKGLFSRAAERAGLKSSLIRRPLSQISPLQLPMIILLSNQGACILDRFNEDKTQVKIIMPAEEAIEQWVDTDVLQDEYIGFGFMIKKAFEYSDDPLKTLHLNQKHWFWSTIKLSAKTYKDVLYASLLINLFVLASPLFTMNVYDRVVPNNAIETLWVFAIGVSIIYILDTFLKFTRTYLLESAAKKSDIIMSSIVFEKVLDLKMENHPSSVGSFASNIKDFDSIRSFLTNATMAAIIDLPFAVIFLIVIWYIGGGIVFVPIVTMLLILSYAFFIKKPLRDSIESTHAASAKKSSILIETLNNIETLKTLGTVNQVQWKWEESTGEIAEKSLKSRLLSASIPTITQLFIQLNTVMIIVYGVYLIQAFELSMGGLIAIVILTSRTLAPMGQVAALLTNYEDTKTSYETLNEIISQPSERPKGKKFLERPEFTGHIEFVDVTFAYPGTDIPALKNISFVINPGEHVAIIGRIGSGKSTIQKLILGLYEPSSGQILIDGIDIKQVDPADLRKNIGYVSQDIMLFRGTVKDNITYRATHASDSDMIRAANISGTSEFIRKHPKGYEMPIGERGQGLSGGQRQSIGIARAFLIESPIMLMDEPSNAMDQITEAKLLDNLSKNTINKTSLYVTQKMTLLKIVDRVIVINEGKIYIDAPKDEALKQLQTKKKDTDEGKNIEQK</sequence>
<dbReference type="PROSITE" id="PS50929">
    <property type="entry name" value="ABC_TM1F"/>
    <property type="match status" value="1"/>
</dbReference>
<comment type="subcellular location">
    <subcellularLocation>
        <location evidence="1">Cell membrane</location>
        <topology evidence="1">Multi-pass membrane protein</topology>
    </subcellularLocation>
</comment>
<evidence type="ECO:0000259" key="12">
    <source>
        <dbReference type="PROSITE" id="PS50990"/>
    </source>
</evidence>
<dbReference type="CDD" id="cd03245">
    <property type="entry name" value="ABCC_bacteriocin_exporters"/>
    <property type="match status" value="1"/>
</dbReference>
<evidence type="ECO:0000256" key="8">
    <source>
        <dbReference type="ARBA" id="ARBA00023136"/>
    </source>
</evidence>
<dbReference type="Gene3D" id="3.90.70.10">
    <property type="entry name" value="Cysteine proteinases"/>
    <property type="match status" value="1"/>
</dbReference>